<protein>
    <submittedName>
        <fullName evidence="2">Uncharacterized protein</fullName>
    </submittedName>
</protein>
<gene>
    <name evidence="2" type="ORF">BCR41DRAFT_391521</name>
</gene>
<dbReference type="EMBL" id="MCFF01000001">
    <property type="protein sequence ID" value="ORZ29108.1"/>
    <property type="molecule type" value="Genomic_DNA"/>
</dbReference>
<feature type="compositionally biased region" description="Low complexity" evidence="1">
    <location>
        <begin position="1"/>
        <end position="14"/>
    </location>
</feature>
<dbReference type="GeneID" id="33570208"/>
<evidence type="ECO:0000313" key="3">
    <source>
        <dbReference type="Proteomes" id="UP000193648"/>
    </source>
</evidence>
<accession>A0A1Y2H3H0</accession>
<keyword evidence="3" id="KW-1185">Reference proteome</keyword>
<reference evidence="2 3" key="1">
    <citation type="submission" date="2016-07" db="EMBL/GenBank/DDBJ databases">
        <title>Pervasive Adenine N6-methylation of Active Genes in Fungi.</title>
        <authorList>
            <consortium name="DOE Joint Genome Institute"/>
            <person name="Mondo S.J."/>
            <person name="Dannebaum R.O."/>
            <person name="Kuo R.C."/>
            <person name="Labutti K."/>
            <person name="Haridas S."/>
            <person name="Kuo A."/>
            <person name="Salamov A."/>
            <person name="Ahrendt S.R."/>
            <person name="Lipzen A."/>
            <person name="Sullivan W."/>
            <person name="Andreopoulos W.B."/>
            <person name="Clum A."/>
            <person name="Lindquist E."/>
            <person name="Daum C."/>
            <person name="Ramamoorthy G.K."/>
            <person name="Gryganskyi A."/>
            <person name="Culley D."/>
            <person name="Magnuson J.K."/>
            <person name="James T.Y."/>
            <person name="O'Malley M.A."/>
            <person name="Stajich J.E."/>
            <person name="Spatafora J.W."/>
            <person name="Visel A."/>
            <person name="Grigoriev I.V."/>
        </authorList>
    </citation>
    <scope>NUCLEOTIDE SEQUENCE [LARGE SCALE GENOMIC DNA]</scope>
    <source>
        <strain evidence="2 3">NRRL 3116</strain>
    </source>
</reference>
<evidence type="ECO:0000256" key="1">
    <source>
        <dbReference type="SAM" id="MobiDB-lite"/>
    </source>
</evidence>
<name>A0A1Y2H3H0_9FUNG</name>
<feature type="region of interest" description="Disordered" evidence="1">
    <location>
        <begin position="81"/>
        <end position="133"/>
    </location>
</feature>
<dbReference type="AlphaFoldDB" id="A0A1Y2H3H0"/>
<dbReference type="RefSeq" id="XP_021886781.1">
    <property type="nucleotide sequence ID" value="XM_022028365.1"/>
</dbReference>
<sequence>MQVTSITTSTSTTTAPAGQWSEIRTPIHQALVPGDMINCSQVSKAQSTKFTPRIWSTVNLTSQRLITDLLPHIIAKNRQHDSPGLLETSRGLIPRNSSWQRPASGLKGQAASKNEAKGIKGSGAPMADEDDGKDKMDSIPGNEFNSIIAFESEAGPPNPFVGSVAKHLLNFENDPLRYPSSSQSLLKCTTHCSQYVGPV</sequence>
<feature type="region of interest" description="Disordered" evidence="1">
    <location>
        <begin position="1"/>
        <end position="21"/>
    </location>
</feature>
<evidence type="ECO:0000313" key="2">
    <source>
        <dbReference type="EMBL" id="ORZ29108.1"/>
    </source>
</evidence>
<proteinExistence type="predicted"/>
<organism evidence="2 3">
    <name type="scientific">Lobosporangium transversale</name>
    <dbReference type="NCBI Taxonomy" id="64571"/>
    <lineage>
        <taxon>Eukaryota</taxon>
        <taxon>Fungi</taxon>
        <taxon>Fungi incertae sedis</taxon>
        <taxon>Mucoromycota</taxon>
        <taxon>Mortierellomycotina</taxon>
        <taxon>Mortierellomycetes</taxon>
        <taxon>Mortierellales</taxon>
        <taxon>Mortierellaceae</taxon>
        <taxon>Lobosporangium</taxon>
    </lineage>
</organism>
<dbReference type="Proteomes" id="UP000193648">
    <property type="component" value="Unassembled WGS sequence"/>
</dbReference>
<dbReference type="InParanoid" id="A0A1Y2H3H0"/>
<comment type="caution">
    <text evidence="2">The sequence shown here is derived from an EMBL/GenBank/DDBJ whole genome shotgun (WGS) entry which is preliminary data.</text>
</comment>